<feature type="compositionally biased region" description="Basic and acidic residues" evidence="1">
    <location>
        <begin position="149"/>
        <end position="161"/>
    </location>
</feature>
<sequence>MGSLLVYLNRLLPFATPGTPVVQDIIHLAAICGVLYFAPQVQEWYRRSQAARQAQPDSVPQPDHDDAHNEVLPLATGERQQDHAAPQEDEETDGEENDAGPEDHIDDDGAAARNDFPPPVAGQAQPGPAREFDSSVQRNVGAKKAKALARRDQKRAYHEFQRAQGDAQRAKDAEGAAEREAILAREQERRREATAAVEAKKTKERELQREQESRAREAEIERRESAVRIVREELEGKGMSDLDRVARRVGSDVDCEWVERIVKAAGLIGRKADIMTMVTSTGWAVRVSAEDMQRLYESALQETGKGDGVIRYEAMGGLLEKQLRGRAAPVP</sequence>
<organism evidence="2 3">
    <name type="scientific">Meristemomyces frigidus</name>
    <dbReference type="NCBI Taxonomy" id="1508187"/>
    <lineage>
        <taxon>Eukaryota</taxon>
        <taxon>Fungi</taxon>
        <taxon>Dikarya</taxon>
        <taxon>Ascomycota</taxon>
        <taxon>Pezizomycotina</taxon>
        <taxon>Dothideomycetes</taxon>
        <taxon>Dothideomycetidae</taxon>
        <taxon>Mycosphaerellales</taxon>
        <taxon>Teratosphaeriaceae</taxon>
        <taxon>Meristemomyces</taxon>
    </lineage>
</organism>
<feature type="region of interest" description="Disordered" evidence="1">
    <location>
        <begin position="48"/>
        <end position="222"/>
    </location>
</feature>
<dbReference type="AlphaFoldDB" id="A0AAN7YMB4"/>
<gene>
    <name evidence="2" type="ORF">LTR62_007975</name>
</gene>
<comment type="caution">
    <text evidence="2">The sequence shown here is derived from an EMBL/GenBank/DDBJ whole genome shotgun (WGS) entry which is preliminary data.</text>
</comment>
<protein>
    <submittedName>
        <fullName evidence="2">Uncharacterized protein</fullName>
    </submittedName>
</protein>
<evidence type="ECO:0000313" key="2">
    <source>
        <dbReference type="EMBL" id="KAK5116428.1"/>
    </source>
</evidence>
<feature type="compositionally biased region" description="Acidic residues" evidence="1">
    <location>
        <begin position="87"/>
        <end position="109"/>
    </location>
</feature>
<feature type="compositionally biased region" description="Basic and acidic residues" evidence="1">
    <location>
        <begin position="168"/>
        <end position="222"/>
    </location>
</feature>
<name>A0AAN7YMB4_9PEZI</name>
<reference evidence="2" key="1">
    <citation type="submission" date="2023-08" db="EMBL/GenBank/DDBJ databases">
        <title>Black Yeasts Isolated from many extreme environments.</title>
        <authorList>
            <person name="Coleine C."/>
            <person name="Stajich J.E."/>
            <person name="Selbmann L."/>
        </authorList>
    </citation>
    <scope>NUCLEOTIDE SEQUENCE</scope>
    <source>
        <strain evidence="2">CCFEE 5401</strain>
    </source>
</reference>
<dbReference type="EMBL" id="JAVRRL010000008">
    <property type="protein sequence ID" value="KAK5116428.1"/>
    <property type="molecule type" value="Genomic_DNA"/>
</dbReference>
<accession>A0AAN7YMB4</accession>
<dbReference type="Proteomes" id="UP001310890">
    <property type="component" value="Unassembled WGS sequence"/>
</dbReference>
<evidence type="ECO:0000313" key="3">
    <source>
        <dbReference type="Proteomes" id="UP001310890"/>
    </source>
</evidence>
<proteinExistence type="predicted"/>
<evidence type="ECO:0000256" key="1">
    <source>
        <dbReference type="SAM" id="MobiDB-lite"/>
    </source>
</evidence>